<keyword evidence="1" id="KW-0614">Plasmid</keyword>
<name>A0A8B0SUZ7_KLEPN</name>
<accession>A0A8B0SUZ7</accession>
<dbReference type="EMBL" id="MN956836">
    <property type="protein sequence ID" value="QTX13858.1"/>
    <property type="molecule type" value="Genomic_DNA"/>
</dbReference>
<geneLocation type="plasmid" evidence="1">
    <name>p17-15-vir-like</name>
</geneLocation>
<evidence type="ECO:0000313" key="1">
    <source>
        <dbReference type="EMBL" id="QTX13858.1"/>
    </source>
</evidence>
<reference evidence="1" key="1">
    <citation type="submission" date="2020-01" db="EMBL/GenBank/DDBJ databases">
        <authorList>
            <person name="Qin S."/>
        </authorList>
    </citation>
    <scope>NUCLEOTIDE SEQUENCE</scope>
    <source>
        <strain evidence="1">CVir17-16-YZ6g</strain>
        <plasmid evidence="1">p17-15-vir-like</plasmid>
    </source>
</reference>
<organism evidence="1">
    <name type="scientific">Klebsiella pneumoniae</name>
    <dbReference type="NCBI Taxonomy" id="573"/>
    <lineage>
        <taxon>Bacteria</taxon>
        <taxon>Pseudomonadati</taxon>
        <taxon>Pseudomonadota</taxon>
        <taxon>Gammaproteobacteria</taxon>
        <taxon>Enterobacterales</taxon>
        <taxon>Enterobacteriaceae</taxon>
        <taxon>Klebsiella/Raoultella group</taxon>
        <taxon>Klebsiella</taxon>
        <taxon>Klebsiella pneumoniae complex</taxon>
    </lineage>
</organism>
<proteinExistence type="predicted"/>
<sequence>MKYRIRAYPLKIVKKISKPNTPNTLKIERSNNDSGRHGWCHPCIKCADEKRNGCNSFFIM</sequence>
<protein>
    <submittedName>
        <fullName evidence="1">Uncharacterized protein</fullName>
    </submittedName>
</protein>
<dbReference type="AlphaFoldDB" id="A0A8B0SUZ7"/>